<dbReference type="SUPFAM" id="SSF51110">
    <property type="entry name" value="alpha-D-mannose-specific plant lectins"/>
    <property type="match status" value="2"/>
</dbReference>
<evidence type="ECO:0000256" key="1">
    <source>
        <dbReference type="SAM" id="MobiDB-lite"/>
    </source>
</evidence>
<feature type="compositionally biased region" description="Pro residues" evidence="1">
    <location>
        <begin position="320"/>
        <end position="330"/>
    </location>
</feature>
<dbReference type="SUPFAM" id="SSF54001">
    <property type="entry name" value="Cysteine proteinases"/>
    <property type="match status" value="1"/>
</dbReference>
<feature type="signal peptide" evidence="2">
    <location>
        <begin position="1"/>
        <end position="22"/>
    </location>
</feature>
<dbReference type="InterPro" id="IPR036426">
    <property type="entry name" value="Bulb-type_lectin_dom_sf"/>
</dbReference>
<feature type="domain" description="Bulb-type lectin" evidence="3">
    <location>
        <begin position="202"/>
        <end position="319"/>
    </location>
</feature>
<dbReference type="EMBL" id="JBHSWB010000001">
    <property type="protein sequence ID" value="MFC6659300.1"/>
    <property type="molecule type" value="Genomic_DNA"/>
</dbReference>
<evidence type="ECO:0000256" key="2">
    <source>
        <dbReference type="SAM" id="SignalP"/>
    </source>
</evidence>
<feature type="region of interest" description="Disordered" evidence="1">
    <location>
        <begin position="314"/>
        <end position="342"/>
    </location>
</feature>
<proteinExistence type="predicted"/>
<sequence length="441" mass="46652">MCRLLTFVLLGAGALVSCSQTAPLPAMPELAASTRLQAQAISSRAEIVERAKAWVAAHVPYSQTSLYQGYRQDCSGMVSMAWGLSTAGTWGGPNTATLPAYADKIGYDDLQPGDAVNNPRTGNDGHVVLFVGWRTAADATKPNDRMFVAYEENGSAGKAIRSERTLRKLAGGRYTIVEYGGEYDLLRSKAVAAPQPPAPLPTVTHSGNGDLTGGEGLMATNDSVYSLNGQHRLTMQADGNLVVYSPGVSPRVVPTGTYGKPVHRLVMQGDGNLVIYGTGNQALWHTGTQGRTGVWLAIENDGSLLLRQGSQVLWSNRPAGTPPPPPPPPPGRHDGDDLLTGGEGMTATDDCISSSDGRYHLCFQGDGNLVLYGPAGALWTTNTAGRGHQLRMQSDGNVVMVNASNQKIWETGTGGYPGAALAVQVDGNLVVYHNGNVIWQR</sequence>
<dbReference type="PROSITE" id="PS51257">
    <property type="entry name" value="PROKAR_LIPOPROTEIN"/>
    <property type="match status" value="1"/>
</dbReference>
<dbReference type="InterPro" id="IPR038765">
    <property type="entry name" value="Papain-like_cys_pep_sf"/>
</dbReference>
<feature type="chain" id="PRO_5046635870" description="Bulb-type lectin domain-containing protein" evidence="2">
    <location>
        <begin position="23"/>
        <end position="441"/>
    </location>
</feature>
<keyword evidence="2" id="KW-0732">Signal</keyword>
<dbReference type="Gene3D" id="3.90.1720.10">
    <property type="entry name" value="endopeptidase domain like (from Nostoc punctiforme)"/>
    <property type="match status" value="1"/>
</dbReference>
<gene>
    <name evidence="4" type="ORF">ACFP90_02180</name>
</gene>
<dbReference type="Gene3D" id="2.90.10.10">
    <property type="entry name" value="Bulb-type lectin domain"/>
    <property type="match status" value="4"/>
</dbReference>
<comment type="caution">
    <text evidence="4">The sequence shown here is derived from an EMBL/GenBank/DDBJ whole genome shotgun (WGS) entry which is preliminary data.</text>
</comment>
<dbReference type="SMART" id="SM00108">
    <property type="entry name" value="B_lectin"/>
    <property type="match status" value="2"/>
</dbReference>
<protein>
    <recommendedName>
        <fullName evidence="3">Bulb-type lectin domain-containing protein</fullName>
    </recommendedName>
</protein>
<evidence type="ECO:0000259" key="3">
    <source>
        <dbReference type="PROSITE" id="PS50927"/>
    </source>
</evidence>
<keyword evidence="5" id="KW-1185">Reference proteome</keyword>
<evidence type="ECO:0000313" key="4">
    <source>
        <dbReference type="EMBL" id="MFC6659300.1"/>
    </source>
</evidence>
<organism evidence="4 5">
    <name type="scientific">Deinococcus multiflagellatus</name>
    <dbReference type="NCBI Taxonomy" id="1656887"/>
    <lineage>
        <taxon>Bacteria</taxon>
        <taxon>Thermotogati</taxon>
        <taxon>Deinococcota</taxon>
        <taxon>Deinococci</taxon>
        <taxon>Deinococcales</taxon>
        <taxon>Deinococcaceae</taxon>
        <taxon>Deinococcus</taxon>
    </lineage>
</organism>
<name>A0ABW1ZFL3_9DEIO</name>
<reference evidence="5" key="1">
    <citation type="journal article" date="2019" name="Int. J. Syst. Evol. Microbiol.">
        <title>The Global Catalogue of Microorganisms (GCM) 10K type strain sequencing project: providing services to taxonomists for standard genome sequencing and annotation.</title>
        <authorList>
            <consortium name="The Broad Institute Genomics Platform"/>
            <consortium name="The Broad Institute Genome Sequencing Center for Infectious Disease"/>
            <person name="Wu L."/>
            <person name="Ma J."/>
        </authorList>
    </citation>
    <scope>NUCLEOTIDE SEQUENCE [LARGE SCALE GENOMIC DNA]</scope>
    <source>
        <strain evidence="5">CCUG 63830</strain>
    </source>
</reference>
<dbReference type="PROSITE" id="PS50927">
    <property type="entry name" value="BULB_LECTIN"/>
    <property type="match status" value="2"/>
</dbReference>
<feature type="domain" description="Bulb-type lectin" evidence="3">
    <location>
        <begin position="336"/>
        <end position="441"/>
    </location>
</feature>
<dbReference type="InterPro" id="IPR001480">
    <property type="entry name" value="Bulb-type_lectin_dom"/>
</dbReference>
<dbReference type="Proteomes" id="UP001596317">
    <property type="component" value="Unassembled WGS sequence"/>
</dbReference>
<evidence type="ECO:0000313" key="5">
    <source>
        <dbReference type="Proteomes" id="UP001596317"/>
    </source>
</evidence>
<accession>A0ABW1ZFL3</accession>
<dbReference type="RefSeq" id="WP_224606154.1">
    <property type="nucleotide sequence ID" value="NZ_JAIQXV010000003.1"/>
</dbReference>